<name>A0A8T0FU41_ARGBR</name>
<organism evidence="2 3">
    <name type="scientific">Argiope bruennichi</name>
    <name type="common">Wasp spider</name>
    <name type="synonym">Aranea bruennichi</name>
    <dbReference type="NCBI Taxonomy" id="94029"/>
    <lineage>
        <taxon>Eukaryota</taxon>
        <taxon>Metazoa</taxon>
        <taxon>Ecdysozoa</taxon>
        <taxon>Arthropoda</taxon>
        <taxon>Chelicerata</taxon>
        <taxon>Arachnida</taxon>
        <taxon>Araneae</taxon>
        <taxon>Araneomorphae</taxon>
        <taxon>Entelegynae</taxon>
        <taxon>Araneoidea</taxon>
        <taxon>Araneidae</taxon>
        <taxon>Argiope</taxon>
    </lineage>
</organism>
<dbReference type="AlphaFoldDB" id="A0A8T0FU41"/>
<reference evidence="2" key="2">
    <citation type="submission" date="2020-06" db="EMBL/GenBank/DDBJ databases">
        <authorList>
            <person name="Sheffer M."/>
        </authorList>
    </citation>
    <scope>NUCLEOTIDE SEQUENCE</scope>
</reference>
<dbReference type="Proteomes" id="UP000807504">
    <property type="component" value="Unassembled WGS sequence"/>
</dbReference>
<evidence type="ECO:0000313" key="2">
    <source>
        <dbReference type="EMBL" id="KAF8792253.1"/>
    </source>
</evidence>
<comment type="caution">
    <text evidence="2">The sequence shown here is derived from an EMBL/GenBank/DDBJ whole genome shotgun (WGS) entry which is preliminary data.</text>
</comment>
<sequence>MKLSSKSRADGLGEFSRSTWQPGGGKVRKHCCWRRCKGIVPQVNDDTFFAAIRTGIIPRFRARGFDSL</sequence>
<gene>
    <name evidence="2" type="ORF">HNY73_003873</name>
</gene>
<protein>
    <submittedName>
        <fullName evidence="2">Uncharacterized protein</fullName>
    </submittedName>
</protein>
<evidence type="ECO:0000256" key="1">
    <source>
        <dbReference type="SAM" id="MobiDB-lite"/>
    </source>
</evidence>
<accession>A0A8T0FU41</accession>
<dbReference type="EMBL" id="JABXBU010000003">
    <property type="protein sequence ID" value="KAF8792253.1"/>
    <property type="molecule type" value="Genomic_DNA"/>
</dbReference>
<proteinExistence type="predicted"/>
<evidence type="ECO:0000313" key="3">
    <source>
        <dbReference type="Proteomes" id="UP000807504"/>
    </source>
</evidence>
<reference evidence="2" key="1">
    <citation type="journal article" date="2020" name="bioRxiv">
        <title>Chromosome-level reference genome of the European wasp spider Argiope bruennichi: a resource for studies on range expansion and evolutionary adaptation.</title>
        <authorList>
            <person name="Sheffer M.M."/>
            <person name="Hoppe A."/>
            <person name="Krehenwinkel H."/>
            <person name="Uhl G."/>
            <person name="Kuss A.W."/>
            <person name="Jensen L."/>
            <person name="Jensen C."/>
            <person name="Gillespie R.G."/>
            <person name="Hoff K.J."/>
            <person name="Prost S."/>
        </authorList>
    </citation>
    <scope>NUCLEOTIDE SEQUENCE</scope>
</reference>
<feature type="region of interest" description="Disordered" evidence="1">
    <location>
        <begin position="1"/>
        <end position="27"/>
    </location>
</feature>
<keyword evidence="3" id="KW-1185">Reference proteome</keyword>